<dbReference type="RefSeq" id="XP_058303884.1">
    <property type="nucleotide sequence ID" value="XM_058456985.1"/>
</dbReference>
<accession>A0A9W9M6W8</accession>
<evidence type="ECO:0008006" key="3">
    <source>
        <dbReference type="Google" id="ProtNLM"/>
    </source>
</evidence>
<name>A0A9W9M6W8_9EURO</name>
<sequence length="110" mass="12798">MEKLPPEIIQFVTGLLDQHPPSFRAFACVNWGCYYAAPTYLFHTLHFKEQEKKDVIDLAEKYSQQLKQTSAFQHVRFVSIEDNLDSEMSKKSALSQQYQFRVATDIQPLP</sequence>
<proteinExistence type="predicted"/>
<protein>
    <recommendedName>
        <fullName evidence="3">F-box domain-containing protein</fullName>
    </recommendedName>
</protein>
<keyword evidence="2" id="KW-1185">Reference proteome</keyword>
<evidence type="ECO:0000313" key="2">
    <source>
        <dbReference type="Proteomes" id="UP001150904"/>
    </source>
</evidence>
<organism evidence="1 2">
    <name type="scientific">Penicillium cinerascens</name>
    <dbReference type="NCBI Taxonomy" id="70096"/>
    <lineage>
        <taxon>Eukaryota</taxon>
        <taxon>Fungi</taxon>
        <taxon>Dikarya</taxon>
        <taxon>Ascomycota</taxon>
        <taxon>Pezizomycotina</taxon>
        <taxon>Eurotiomycetes</taxon>
        <taxon>Eurotiomycetidae</taxon>
        <taxon>Eurotiales</taxon>
        <taxon>Aspergillaceae</taxon>
        <taxon>Penicillium</taxon>
    </lineage>
</organism>
<dbReference type="AlphaFoldDB" id="A0A9W9M6W8"/>
<comment type="caution">
    <text evidence="1">The sequence shown here is derived from an EMBL/GenBank/DDBJ whole genome shotgun (WGS) entry which is preliminary data.</text>
</comment>
<dbReference type="Proteomes" id="UP001150904">
    <property type="component" value="Unassembled WGS sequence"/>
</dbReference>
<reference evidence="1" key="1">
    <citation type="submission" date="2022-12" db="EMBL/GenBank/DDBJ databases">
        <authorList>
            <person name="Petersen C."/>
        </authorList>
    </citation>
    <scope>NUCLEOTIDE SEQUENCE</scope>
    <source>
        <strain evidence="1">IBT 15544</strain>
    </source>
</reference>
<reference evidence="1" key="2">
    <citation type="journal article" date="2023" name="IMA Fungus">
        <title>Comparative genomic study of the Penicillium genus elucidates a diverse pangenome and 15 lateral gene transfer events.</title>
        <authorList>
            <person name="Petersen C."/>
            <person name="Sorensen T."/>
            <person name="Nielsen M.R."/>
            <person name="Sondergaard T.E."/>
            <person name="Sorensen J.L."/>
            <person name="Fitzpatrick D.A."/>
            <person name="Frisvad J.C."/>
            <person name="Nielsen K.L."/>
        </authorList>
    </citation>
    <scope>NUCLEOTIDE SEQUENCE</scope>
    <source>
        <strain evidence="1">IBT 15544</strain>
    </source>
</reference>
<dbReference type="EMBL" id="JAPQKR010000016">
    <property type="protein sequence ID" value="KAJ5190944.1"/>
    <property type="molecule type" value="Genomic_DNA"/>
</dbReference>
<evidence type="ECO:0000313" key="1">
    <source>
        <dbReference type="EMBL" id="KAJ5190944.1"/>
    </source>
</evidence>
<gene>
    <name evidence="1" type="ORF">N7498_009929</name>
</gene>
<dbReference type="GeneID" id="83184286"/>